<protein>
    <recommendedName>
        <fullName evidence="4">Thiolase-like protein type 1 additional C-terminal domain-containing protein</fullName>
    </recommendedName>
</protein>
<dbReference type="Gene3D" id="3.40.47.10">
    <property type="match status" value="1"/>
</dbReference>
<keyword evidence="3" id="KW-0012">Acyltransferase</keyword>
<accession>A0A3A2ZXC7</accession>
<dbReference type="InterPro" id="IPR040771">
    <property type="entry name" value="TLP1_add_C"/>
</dbReference>
<dbReference type="Proteomes" id="UP000266188">
    <property type="component" value="Unassembled WGS sequence"/>
</dbReference>
<dbReference type="Pfam" id="PF18313">
    <property type="entry name" value="TLP1_add_C"/>
    <property type="match status" value="1"/>
</dbReference>
<dbReference type="EMBL" id="MVGC01000099">
    <property type="protein sequence ID" value="RJE23964.1"/>
    <property type="molecule type" value="Genomic_DNA"/>
</dbReference>
<keyword evidence="6" id="KW-1185">Reference proteome</keyword>
<feature type="domain" description="Thiolase-like protein type 1 additional C-terminal" evidence="4">
    <location>
        <begin position="419"/>
        <end position="497"/>
    </location>
</feature>
<gene>
    <name evidence="5" type="ORF">PHISCL_03723</name>
</gene>
<keyword evidence="2" id="KW-0808">Transferase</keyword>
<evidence type="ECO:0000256" key="2">
    <source>
        <dbReference type="ARBA" id="ARBA00022679"/>
    </source>
</evidence>
<evidence type="ECO:0000256" key="3">
    <source>
        <dbReference type="ARBA" id="ARBA00023315"/>
    </source>
</evidence>
<name>A0A3A2ZXC7_9EURO</name>
<reference evidence="6" key="1">
    <citation type="submission" date="2017-02" db="EMBL/GenBank/DDBJ databases">
        <authorList>
            <person name="Tafer H."/>
            <person name="Lopandic K."/>
        </authorList>
    </citation>
    <scope>NUCLEOTIDE SEQUENCE [LARGE SCALE GENOMIC DNA]</scope>
    <source>
        <strain evidence="6">CBS 366.77</strain>
    </source>
</reference>
<evidence type="ECO:0000313" key="5">
    <source>
        <dbReference type="EMBL" id="RJE23964.1"/>
    </source>
</evidence>
<dbReference type="Gene3D" id="2.40.50.840">
    <property type="match status" value="1"/>
</dbReference>
<organism evidence="5 6">
    <name type="scientific">Aspergillus sclerotialis</name>
    <dbReference type="NCBI Taxonomy" id="2070753"/>
    <lineage>
        <taxon>Eukaryota</taxon>
        <taxon>Fungi</taxon>
        <taxon>Dikarya</taxon>
        <taxon>Ascomycota</taxon>
        <taxon>Pezizomycotina</taxon>
        <taxon>Eurotiomycetes</taxon>
        <taxon>Eurotiomycetidae</taxon>
        <taxon>Eurotiales</taxon>
        <taxon>Aspergillaceae</taxon>
        <taxon>Aspergillus</taxon>
        <taxon>Aspergillus subgen. Polypaecilum</taxon>
    </lineage>
</organism>
<comment type="caution">
    <text evidence="5">The sequence shown here is derived from an EMBL/GenBank/DDBJ whole genome shotgun (WGS) entry which is preliminary data.</text>
</comment>
<evidence type="ECO:0000313" key="6">
    <source>
        <dbReference type="Proteomes" id="UP000266188"/>
    </source>
</evidence>
<sequence>MAPVIVGVADIKNRSTKVEDAKEPAQLMLEAINLALQDASSSDARQLKSSIDSVDVVHTWTWPYADLPGLLSDKLGVQPRHKFYTEIGGNQPAKLLDEAAIRISSGECKAAVITGGEALASLNSCVKHKKLPPPGWTEPAQTVESVFSPTSRRLTRDDIGGIHSTGAPIHVYPMYENGYRAHKKQSIKENHEESAQLYGQFSQVAAQNQYAWNHGKPAGTAEAIGTVSEKNRMICFPYPLLMNAFNTVNLAAACIITSTEHAKKLGIPESKWIYPRSGAGEKDSDRFWERANYYSSPAISWSIDQCLRTSGLTKEDIDVYDFYSCFPIVPKLACEHLGLSITSPSKPITVLGGLTSFGGAGNNYSMHAITEITRKLRNGKGRNGLILANGGVLSYQHAVCLSTQPNSSGAYPDNRALKIPNKLIPQISAGAEGEAVIETYTVQFSRKGTPSIASVIGRLKANGHRFVANHGDPQTLTRLSSLTEEPIGKTGFVRPQKTEEGLTKNLFFFDSARL</sequence>
<dbReference type="STRING" id="2070753.A0A3A2ZXC7"/>
<proteinExistence type="inferred from homology"/>
<dbReference type="PANTHER" id="PTHR18919:SF139">
    <property type="entry name" value="THIOLASE-LIKE PROTEIN TYPE 1 ADDITIONAL C-TERMINAL DOMAIN-CONTAINING PROTEIN"/>
    <property type="match status" value="1"/>
</dbReference>
<dbReference type="OrthoDB" id="435240at2759"/>
<comment type="similarity">
    <text evidence="1">Belongs to the thiolase-like superfamily. Thiolase family.</text>
</comment>
<dbReference type="GO" id="GO:0016746">
    <property type="term" value="F:acyltransferase activity"/>
    <property type="evidence" value="ECO:0007669"/>
    <property type="project" value="UniProtKB-KW"/>
</dbReference>
<evidence type="ECO:0000259" key="4">
    <source>
        <dbReference type="Pfam" id="PF18313"/>
    </source>
</evidence>
<dbReference type="InterPro" id="IPR016039">
    <property type="entry name" value="Thiolase-like"/>
</dbReference>
<dbReference type="AlphaFoldDB" id="A0A3A2ZXC7"/>
<evidence type="ECO:0000256" key="1">
    <source>
        <dbReference type="ARBA" id="ARBA00010982"/>
    </source>
</evidence>
<dbReference type="SUPFAM" id="SSF53901">
    <property type="entry name" value="Thiolase-like"/>
    <property type="match status" value="2"/>
</dbReference>
<dbReference type="PANTHER" id="PTHR18919">
    <property type="entry name" value="ACETYL-COA C-ACYLTRANSFERASE"/>
    <property type="match status" value="1"/>
</dbReference>